<feature type="region of interest" description="Disordered" evidence="1">
    <location>
        <begin position="261"/>
        <end position="308"/>
    </location>
</feature>
<feature type="compositionally biased region" description="Polar residues" evidence="1">
    <location>
        <begin position="327"/>
        <end position="340"/>
    </location>
</feature>
<dbReference type="EMBL" id="KE361643">
    <property type="protein sequence ID" value="EPQ26762.1"/>
    <property type="molecule type" value="Genomic_DNA"/>
</dbReference>
<reference evidence="2 3" key="1">
    <citation type="journal article" date="2013" name="Plant Cell">
        <title>The transition from a phytopathogenic smut ancestor to an anamorphic biocontrol agent deciphered by comparative whole-genome analysis.</title>
        <authorList>
            <person name="Lefebvre F."/>
            <person name="Joly D.L."/>
            <person name="Labbe C."/>
            <person name="Teichmann B."/>
            <person name="Linning R."/>
            <person name="Belzile F."/>
            <person name="Bakkeren G."/>
            <person name="Belanger R.R."/>
        </authorList>
    </citation>
    <scope>NUCLEOTIDE SEQUENCE [LARGE SCALE GENOMIC DNA]</scope>
    <source>
        <strain evidence="2 3">PF-1</strain>
    </source>
</reference>
<dbReference type="RefSeq" id="XP_007881467.1">
    <property type="nucleotide sequence ID" value="XM_007883276.1"/>
</dbReference>
<evidence type="ECO:0000313" key="2">
    <source>
        <dbReference type="EMBL" id="EPQ26762.1"/>
    </source>
</evidence>
<dbReference type="HOGENOM" id="CLU_659216_0_0_1"/>
<feature type="region of interest" description="Disordered" evidence="1">
    <location>
        <begin position="327"/>
        <end position="418"/>
    </location>
</feature>
<feature type="compositionally biased region" description="Low complexity" evidence="1">
    <location>
        <begin position="51"/>
        <end position="64"/>
    </location>
</feature>
<sequence>MMTRSGSARLSAGGQQPPQTGSSPFRDALTNVGAPSPRSVRWGDAAATQGPSTPAPLAASALAPRQPTTPFQQHLQQRQPHQHQQQQQQRTVSTPQTPHTPQRGAVQHSTTPQPTSTATTPAKVASTLAPSSGSVVASSSVSLSRRLRWNGTALAILWLLPAVSSKPTDAYWALLDSVYHTFGGSVDEKLDAVLGWISWATSIVLLFNLIEAAVLQKRSASPALILAQKPAQGQQLQPGTPSAGPATPRNFGIGLVQFNQAKGSPKTRPSSIGAASPLSAGRMRAPSASTSPHKTMAPGTPTQDYSRFSPAASAFAGGTSGVAGSFGASTPSPFNRSSPTAAMRSSPGIGQSSPMGLRASPSPATALGPSSSPLAAYRARNASGRTSLARSASSAFAADEDDGVDDDDDAREAMGDDSFEVERALRSLSQGLVGSGP</sequence>
<evidence type="ECO:0000313" key="3">
    <source>
        <dbReference type="Proteomes" id="UP000053664"/>
    </source>
</evidence>
<proteinExistence type="predicted"/>
<dbReference type="GeneID" id="19319827"/>
<feature type="compositionally biased region" description="Low complexity" evidence="1">
    <location>
        <begin position="109"/>
        <end position="129"/>
    </location>
</feature>
<feature type="compositionally biased region" description="Low complexity" evidence="1">
    <location>
        <begin position="72"/>
        <end position="89"/>
    </location>
</feature>
<dbReference type="Proteomes" id="UP000053664">
    <property type="component" value="Unassembled WGS sequence"/>
</dbReference>
<feature type="compositionally biased region" description="Polar residues" evidence="1">
    <location>
        <begin position="261"/>
        <end position="270"/>
    </location>
</feature>
<dbReference type="OrthoDB" id="3366300at2759"/>
<feature type="compositionally biased region" description="Polar residues" evidence="1">
    <location>
        <begin position="1"/>
        <end position="23"/>
    </location>
</feature>
<feature type="compositionally biased region" description="Low complexity" evidence="1">
    <location>
        <begin position="382"/>
        <end position="397"/>
    </location>
</feature>
<dbReference type="KEGG" id="pfp:PFL1_05741"/>
<dbReference type="AlphaFoldDB" id="A0A061H242"/>
<dbReference type="eggNOG" id="ENOG502RDTY">
    <property type="taxonomic scope" value="Eukaryota"/>
</dbReference>
<evidence type="ECO:0000256" key="1">
    <source>
        <dbReference type="SAM" id="MobiDB-lite"/>
    </source>
</evidence>
<feature type="compositionally biased region" description="Acidic residues" evidence="1">
    <location>
        <begin position="398"/>
        <end position="418"/>
    </location>
</feature>
<gene>
    <name evidence="2" type="ORF">PFL1_05741</name>
</gene>
<feature type="region of interest" description="Disordered" evidence="1">
    <location>
        <begin position="1"/>
        <end position="129"/>
    </location>
</feature>
<name>A0A061H242_9BASI</name>
<accession>A0A061H242</accession>
<protein>
    <submittedName>
        <fullName evidence="2">Uncharacterized protein</fullName>
    </submittedName>
</protein>
<organism evidence="2 3">
    <name type="scientific">Pseudozyma flocculosa PF-1</name>
    <dbReference type="NCBI Taxonomy" id="1277687"/>
    <lineage>
        <taxon>Eukaryota</taxon>
        <taxon>Fungi</taxon>
        <taxon>Dikarya</taxon>
        <taxon>Basidiomycota</taxon>
        <taxon>Ustilaginomycotina</taxon>
        <taxon>Ustilaginomycetes</taxon>
        <taxon>Ustilaginales</taxon>
        <taxon>Ustilaginaceae</taxon>
        <taxon>Pseudozyma</taxon>
    </lineage>
</organism>
<feature type="compositionally biased region" description="Polar residues" evidence="1">
    <location>
        <begin position="90"/>
        <end position="100"/>
    </location>
</feature>